<name>A0ABW4L255_9MICO</name>
<feature type="domain" description="Restriction endonuclease type II-like" evidence="2">
    <location>
        <begin position="1298"/>
        <end position="1390"/>
    </location>
</feature>
<evidence type="ECO:0000313" key="3">
    <source>
        <dbReference type="EMBL" id="MFD1717244.1"/>
    </source>
</evidence>
<feature type="compositionally biased region" description="Low complexity" evidence="1">
    <location>
        <begin position="211"/>
        <end position="229"/>
    </location>
</feature>
<evidence type="ECO:0000256" key="1">
    <source>
        <dbReference type="SAM" id="MobiDB-lite"/>
    </source>
</evidence>
<protein>
    <recommendedName>
        <fullName evidence="2">Restriction endonuclease type II-like domain-containing protein</fullName>
    </recommendedName>
</protein>
<dbReference type="Proteomes" id="UP001597277">
    <property type="component" value="Unassembled WGS sequence"/>
</dbReference>
<dbReference type="RefSeq" id="WP_388003090.1">
    <property type="nucleotide sequence ID" value="NZ_JBHUEE010000002.1"/>
</dbReference>
<dbReference type="EMBL" id="JBHUEE010000002">
    <property type="protein sequence ID" value="MFD1717244.1"/>
    <property type="molecule type" value="Genomic_DNA"/>
</dbReference>
<feature type="compositionally biased region" description="Acidic residues" evidence="1">
    <location>
        <begin position="201"/>
        <end position="210"/>
    </location>
</feature>
<feature type="compositionally biased region" description="Basic and acidic residues" evidence="1">
    <location>
        <begin position="179"/>
        <end position="188"/>
    </location>
</feature>
<feature type="compositionally biased region" description="Low complexity" evidence="1">
    <location>
        <begin position="238"/>
        <end position="251"/>
    </location>
</feature>
<dbReference type="Pfam" id="PF18741">
    <property type="entry name" value="MTES_1575"/>
    <property type="match status" value="1"/>
</dbReference>
<dbReference type="InterPro" id="IPR049468">
    <property type="entry name" value="Restrct_endonuc-II-like_dom"/>
</dbReference>
<feature type="region of interest" description="Disordered" evidence="1">
    <location>
        <begin position="179"/>
        <end position="295"/>
    </location>
</feature>
<evidence type="ECO:0000259" key="2">
    <source>
        <dbReference type="Pfam" id="PF18741"/>
    </source>
</evidence>
<accession>A0ABW4L255</accession>
<feature type="region of interest" description="Disordered" evidence="1">
    <location>
        <begin position="434"/>
        <end position="453"/>
    </location>
</feature>
<feature type="region of interest" description="Disordered" evidence="1">
    <location>
        <begin position="1417"/>
        <end position="1463"/>
    </location>
</feature>
<proteinExistence type="predicted"/>
<feature type="compositionally biased region" description="Basic and acidic residues" evidence="1">
    <location>
        <begin position="442"/>
        <end position="453"/>
    </location>
</feature>
<evidence type="ECO:0000313" key="4">
    <source>
        <dbReference type="Proteomes" id="UP001597277"/>
    </source>
</evidence>
<gene>
    <name evidence="3" type="ORF">ACFSE6_05330</name>
</gene>
<organism evidence="3 4">
    <name type="scientific">Georgenia deserti</name>
    <dbReference type="NCBI Taxonomy" id="2093781"/>
    <lineage>
        <taxon>Bacteria</taxon>
        <taxon>Bacillati</taxon>
        <taxon>Actinomycetota</taxon>
        <taxon>Actinomycetes</taxon>
        <taxon>Micrococcales</taxon>
        <taxon>Bogoriellaceae</taxon>
        <taxon>Georgenia</taxon>
    </lineage>
</organism>
<feature type="compositionally biased region" description="Low complexity" evidence="1">
    <location>
        <begin position="267"/>
        <end position="295"/>
    </location>
</feature>
<feature type="region of interest" description="Disordered" evidence="1">
    <location>
        <begin position="1"/>
        <end position="49"/>
    </location>
</feature>
<sequence>MTPAFFRRSGTARRHAAAPVKSGRRSPETAPATDGAAFGAVTPARSAPRAVPQQRADVVRAAAAGWREKLVELGGASTLADLTLLGDAVIDLTAAHPSGLAQLYAGRPTRLSNLVREGAAQHAARRNARTVRARADELAQRYGLAPTYLAIGVATWTELPDPAAPDTSDTREVVLEVSSDPRHAHADHAASSAGPVVPDQGESDDEDEGSTDAGSAAAPTADAPDDGSQPLPPPAPSPESAASPESGPQAPRTAGDAPEASDRAEPGAEPEAAPEAAPDITPDTDPVDVATAPADQLRAPVRTVHAPVLLRPVRLTAGVGADTDESLHLESAIEVNPVLVRALRAAGIEQDLGAVARSAYTEHGFSPRAALHELAALGAAHLPGFELTERLVVGPFVHPGQVLVDDLDAMADHLPGSDVVAALAGDEDARAALDVPLPPHVPSDRAPEDERGVGDLDVDQAHAVDAVATGRPVFFDAPPGADVVGTLAAVVADAAASGRTTVYVPGSRRTGKALLTRLRDLGLEELLLDLATDDRWRETAPQRLRAGLDPVRVEVDDEAIRRVREDLTATRRELGDYIDGLHAAHEPWGVSAYDALQELARLTAERPGPRTRVRLGEQALRRLTGAELEEARDLLVRASALGAFTLRPHDTPWYGARLTDATSASAALERTQRLGELTLPALIDQVGRVTAQTGLERATTLEEWSEQLRMLDGVAEALDVFQPQIFERSAADMAVATASRAWRRENGVAMKGSVRRRLRKQAKDMLRPGRPVSDLHAELVRVQEQREIWRRHNPAGGWPRLPDGLAEIKQTEAEVRADVEALQPVIGTGAGLADLTTMPLAELRERMKELGLDAPSLRLLPERTQVLGELRDRGLGELVDDLAERRVPTALVGAELDLAWWSSVLERMLRTAPALAGHDGPALQALAQRFRELDAAQVDSLAGPVRRAVAEGIRTSVRAQREVSARLYHALGEPHGVDLRDLLRRYPGPTAVARPVWLIAPMMVPQIVPEGSTIDLLVLDGVQHLPVEQAVSLLARARQVVLVGDSRRGGDGLVGALAPVLPSVTLPTERAQRDEGISAFLARHGYDGVIRSVPAPPSASRMRLDVVDGFGMPGPGREAVESVQPEVDHVVDLVIEHALTTPEDSLAVVALNDRHAERVRDAVGAAVANSPAVAEFFRPDREEPFTVLEVDAASGLRRDVVILSVGFGKTPHGRVLHRFGVISQPDGLACLVDTLDAVRHQLVLVSCIGPGDLDRSRLKQPGPQLLADLIEQSATGELPAQQADSGEVERPDQLLVDLAERLWRLGLTVVPRYGVDGGVRIPLAIGHPDLPGELVVAVLTDDDEYVAEASLRRRDRHWVERLAARGWRVHMAFSAAVFMDPQAEARAIYDEVLSIVQERQAAAAAARPAAEDMTALPHTYDDAPAGQVDGDPDSNAAPGTDEPPAENAPKLRPRGPRPQVVPGLPLAAYSDDQLDELVAWIESDGAGRDDGELIEELRGELALTRRGAQIDAVLGHVVRRRG</sequence>
<keyword evidence="4" id="KW-1185">Reference proteome</keyword>
<reference evidence="4" key="1">
    <citation type="journal article" date="2019" name="Int. J. Syst. Evol. Microbiol.">
        <title>The Global Catalogue of Microorganisms (GCM) 10K type strain sequencing project: providing services to taxonomists for standard genome sequencing and annotation.</title>
        <authorList>
            <consortium name="The Broad Institute Genomics Platform"/>
            <consortium name="The Broad Institute Genome Sequencing Center for Infectious Disease"/>
            <person name="Wu L."/>
            <person name="Ma J."/>
        </authorList>
    </citation>
    <scope>NUCLEOTIDE SEQUENCE [LARGE SCALE GENOMIC DNA]</scope>
    <source>
        <strain evidence="4">JCM 17130</strain>
    </source>
</reference>
<comment type="caution">
    <text evidence="3">The sequence shown here is derived from an EMBL/GenBank/DDBJ whole genome shotgun (WGS) entry which is preliminary data.</text>
</comment>